<gene>
    <name evidence="6" type="ORF">C8J24_2488</name>
</gene>
<dbReference type="GO" id="GO:0004553">
    <property type="term" value="F:hydrolase activity, hydrolyzing O-glycosyl compounds"/>
    <property type="evidence" value="ECO:0007669"/>
    <property type="project" value="InterPro"/>
</dbReference>
<proteinExistence type="inferred from homology"/>
<dbReference type="GO" id="GO:0009251">
    <property type="term" value="P:glucan catabolic process"/>
    <property type="evidence" value="ECO:0007669"/>
    <property type="project" value="TreeGrafter"/>
</dbReference>
<keyword evidence="1 3" id="KW-0378">Hydrolase</keyword>
<evidence type="ECO:0000256" key="1">
    <source>
        <dbReference type="ARBA" id="ARBA00022801"/>
    </source>
</evidence>
<comment type="caution">
    <text evidence="6">The sequence shown here is derived from an EMBL/GenBank/DDBJ whole genome shotgun (WGS) entry which is preliminary data.</text>
</comment>
<dbReference type="InterPro" id="IPR018087">
    <property type="entry name" value="Glyco_hydro_5_CS"/>
</dbReference>
<keyword evidence="4" id="KW-0732">Signal</keyword>
<dbReference type="PROSITE" id="PS00659">
    <property type="entry name" value="GLYCOSYL_HYDROL_F5"/>
    <property type="match status" value="1"/>
</dbReference>
<evidence type="ECO:0000256" key="3">
    <source>
        <dbReference type="RuleBase" id="RU361153"/>
    </source>
</evidence>
<dbReference type="InterPro" id="IPR017853">
    <property type="entry name" value="GH"/>
</dbReference>
<evidence type="ECO:0000256" key="2">
    <source>
        <dbReference type="ARBA" id="ARBA00023295"/>
    </source>
</evidence>
<evidence type="ECO:0000313" key="6">
    <source>
        <dbReference type="EMBL" id="PTM46248.1"/>
    </source>
</evidence>
<evidence type="ECO:0000313" key="7">
    <source>
        <dbReference type="Proteomes" id="UP000240996"/>
    </source>
</evidence>
<feature type="chain" id="PRO_5015567840" evidence="4">
    <location>
        <begin position="23"/>
        <end position="330"/>
    </location>
</feature>
<dbReference type="SUPFAM" id="SSF51445">
    <property type="entry name" value="(Trans)glycosidases"/>
    <property type="match status" value="1"/>
</dbReference>
<dbReference type="Pfam" id="PF00150">
    <property type="entry name" value="Cellulase"/>
    <property type="match status" value="1"/>
</dbReference>
<dbReference type="PANTHER" id="PTHR34142">
    <property type="entry name" value="ENDO-BETA-1,4-GLUCANASE A"/>
    <property type="match status" value="1"/>
</dbReference>
<feature type="domain" description="Glycoside hydrolase family 5" evidence="5">
    <location>
        <begin position="27"/>
        <end position="294"/>
    </location>
</feature>
<accession>A0A2T4YRU9</accession>
<name>A0A2T4YRU9_9SPHN</name>
<evidence type="ECO:0000259" key="5">
    <source>
        <dbReference type="Pfam" id="PF00150"/>
    </source>
</evidence>
<keyword evidence="2 3" id="KW-0326">Glycosidase</keyword>
<dbReference type="InterPro" id="IPR001547">
    <property type="entry name" value="Glyco_hydro_5"/>
</dbReference>
<dbReference type="GeneID" id="93690318"/>
<dbReference type="EMBL" id="PZZN01000002">
    <property type="protein sequence ID" value="PTM46248.1"/>
    <property type="molecule type" value="Genomic_DNA"/>
</dbReference>
<reference evidence="6 7" key="1">
    <citation type="submission" date="2018-04" db="EMBL/GenBank/DDBJ databases">
        <title>Genomic Encyclopedia of Type Strains, Phase III (KMG-III): the genomes of soil and plant-associated and newly described type strains.</title>
        <authorList>
            <person name="Whitman W."/>
        </authorList>
    </citation>
    <scope>NUCLEOTIDE SEQUENCE [LARGE SCALE GENOMIC DNA]</scope>
    <source>
        <strain evidence="6 7">NW12</strain>
    </source>
</reference>
<dbReference type="PANTHER" id="PTHR34142:SF1">
    <property type="entry name" value="GLYCOSIDE HYDROLASE FAMILY 5 DOMAIN-CONTAINING PROTEIN"/>
    <property type="match status" value="1"/>
</dbReference>
<protein>
    <submittedName>
        <fullName evidence="6">Aryl-phospho-beta-D-glucosidase BglC (GH1 family)</fullName>
    </submittedName>
</protein>
<evidence type="ECO:0000256" key="4">
    <source>
        <dbReference type="SAM" id="SignalP"/>
    </source>
</evidence>
<dbReference type="RefSeq" id="WP_056405607.1">
    <property type="nucleotide sequence ID" value="NZ_CP098762.1"/>
</dbReference>
<dbReference type="AlphaFoldDB" id="A0A2T4YRU9"/>
<feature type="signal peptide" evidence="4">
    <location>
        <begin position="1"/>
        <end position="22"/>
    </location>
</feature>
<dbReference type="Gene3D" id="3.20.20.80">
    <property type="entry name" value="Glycosidases"/>
    <property type="match status" value="1"/>
</dbReference>
<dbReference type="Proteomes" id="UP000240996">
    <property type="component" value="Unassembled WGS sequence"/>
</dbReference>
<sequence>MILPRVIAAATALLSFATAAEAAPRFGVNLAGCSFVANGALCPTVADVAWYVDKAGFRSIRLPFNGSQMNDPVVLQRVIDVVKAANARNVPVILDRHDYKWPTPAEQIAFWLPILRKLDNSEMVMIDLMNEPRFFTDPVVTNDWMQWVRDTNQIVAGIRNAGFKHRILVEWPQWSASFRFDKNEPASRDCESAACAIDRSGGLIDPLNRIILSPHRYFDTGSSGTNAECVSEPAGDGGLKIFAAAARKRGYRAILGEYALGSSKGLPASCTAIAANVVKSIKTDSDVWLDAMAWGGGRAWTESYFFKIEPTKGTRESVPVAAYTKMIAGQ</sequence>
<comment type="similarity">
    <text evidence="3">Belongs to the glycosyl hydrolase 5 (cellulase A) family.</text>
</comment>
<keyword evidence="7" id="KW-1185">Reference proteome</keyword>
<organism evidence="6 7">
    <name type="scientific">Sphingomonas aerolata</name>
    <dbReference type="NCBI Taxonomy" id="185951"/>
    <lineage>
        <taxon>Bacteria</taxon>
        <taxon>Pseudomonadati</taxon>
        <taxon>Pseudomonadota</taxon>
        <taxon>Alphaproteobacteria</taxon>
        <taxon>Sphingomonadales</taxon>
        <taxon>Sphingomonadaceae</taxon>
        <taxon>Sphingomonas</taxon>
    </lineage>
</organism>